<keyword evidence="7" id="KW-1185">Reference proteome</keyword>
<evidence type="ECO:0000313" key="7">
    <source>
        <dbReference type="Proteomes" id="UP001215598"/>
    </source>
</evidence>
<evidence type="ECO:0000256" key="4">
    <source>
        <dbReference type="ARBA" id="ARBA00023242"/>
    </source>
</evidence>
<organism evidence="6 7">
    <name type="scientific">Mycena metata</name>
    <dbReference type="NCBI Taxonomy" id="1033252"/>
    <lineage>
        <taxon>Eukaryota</taxon>
        <taxon>Fungi</taxon>
        <taxon>Dikarya</taxon>
        <taxon>Basidiomycota</taxon>
        <taxon>Agaricomycotina</taxon>
        <taxon>Agaricomycetes</taxon>
        <taxon>Agaricomycetidae</taxon>
        <taxon>Agaricales</taxon>
        <taxon>Marasmiineae</taxon>
        <taxon>Mycenaceae</taxon>
        <taxon>Mycena</taxon>
    </lineage>
</organism>
<dbReference type="EMBL" id="JARKIB010000077">
    <property type="protein sequence ID" value="KAJ7747275.1"/>
    <property type="molecule type" value="Genomic_DNA"/>
</dbReference>
<reference evidence="6" key="1">
    <citation type="submission" date="2023-03" db="EMBL/GenBank/DDBJ databases">
        <title>Massive genome expansion in bonnet fungi (Mycena s.s.) driven by repeated elements and novel gene families across ecological guilds.</title>
        <authorList>
            <consortium name="Lawrence Berkeley National Laboratory"/>
            <person name="Harder C.B."/>
            <person name="Miyauchi S."/>
            <person name="Viragh M."/>
            <person name="Kuo A."/>
            <person name="Thoen E."/>
            <person name="Andreopoulos B."/>
            <person name="Lu D."/>
            <person name="Skrede I."/>
            <person name="Drula E."/>
            <person name="Henrissat B."/>
            <person name="Morin E."/>
            <person name="Kohler A."/>
            <person name="Barry K."/>
            <person name="LaButti K."/>
            <person name="Morin E."/>
            <person name="Salamov A."/>
            <person name="Lipzen A."/>
            <person name="Mereny Z."/>
            <person name="Hegedus B."/>
            <person name="Baldrian P."/>
            <person name="Stursova M."/>
            <person name="Weitz H."/>
            <person name="Taylor A."/>
            <person name="Grigoriev I.V."/>
            <person name="Nagy L.G."/>
            <person name="Martin F."/>
            <person name="Kauserud H."/>
        </authorList>
    </citation>
    <scope>NUCLEOTIDE SEQUENCE</scope>
    <source>
        <strain evidence="6">CBHHK182m</strain>
    </source>
</reference>
<dbReference type="SMART" id="SM00906">
    <property type="entry name" value="Fungal_trans"/>
    <property type="match status" value="1"/>
</dbReference>
<evidence type="ECO:0000259" key="5">
    <source>
        <dbReference type="SMART" id="SM00906"/>
    </source>
</evidence>
<evidence type="ECO:0000256" key="3">
    <source>
        <dbReference type="ARBA" id="ARBA00023125"/>
    </source>
</evidence>
<dbReference type="GO" id="GO:0003700">
    <property type="term" value="F:DNA-binding transcription factor activity"/>
    <property type="evidence" value="ECO:0007669"/>
    <property type="project" value="InterPro"/>
</dbReference>
<dbReference type="InterPro" id="IPR007219">
    <property type="entry name" value="XnlR_reg_dom"/>
</dbReference>
<gene>
    <name evidence="6" type="ORF">B0H16DRAFT_1555380</name>
</gene>
<accession>A0AAD7IRF7</accession>
<dbReference type="GO" id="GO:0008270">
    <property type="term" value="F:zinc ion binding"/>
    <property type="evidence" value="ECO:0007669"/>
    <property type="project" value="InterPro"/>
</dbReference>
<dbReference type="CDD" id="cd12148">
    <property type="entry name" value="fungal_TF_MHR"/>
    <property type="match status" value="1"/>
</dbReference>
<comment type="subcellular location">
    <subcellularLocation>
        <location evidence="1">Nucleus</location>
    </subcellularLocation>
</comment>
<evidence type="ECO:0000313" key="6">
    <source>
        <dbReference type="EMBL" id="KAJ7747275.1"/>
    </source>
</evidence>
<proteinExistence type="predicted"/>
<keyword evidence="4" id="KW-0539">Nucleus</keyword>
<sequence length="641" mass="73342">MERFLTKLLPGIDFIEQLENEKEVQPLRQRVETLPRNDDIDNVTGIMSNFKLNPEHNRFFGKSSVVQLVQTGLNFQGRFSGVPEIPGPMIPQKRPQFWMQWEGGREEITETFGFLTRWMLPASTGSPQCTYVYPDPDLLTSLVDLYFKEVNAYWPLLHRPTFERKLANNLHLYNHKFGATVLLVCSLGARHSDDRRIYLEGAHIHTAGWKWGRQVRVVPEHLMGRCDLYELQTMALSTIYFFAISPTTLAWNYVGLALRRAQDVGAHRRRTGAPTAEGEEWKRVFWVLLCIDWIFGATSGRPLAIHVEDFDQDLPIDCDDEYWDPGFTQPKDKPSSMSYFICFVKLLEIQSTIVTNLYSPRRPKNIHGQLSPPTDAECIMAFDSTLNSWLGQLPEHLRWDPDRRNRLHLTQSGVLQAVFSETQILVHRPYIPPFQRASDGIHRSQSATVPSLALCTNAARSCIHVLETHIRRGIPPNFTMLPPVFSAAVIILLNAWINGNPNFANTPSKELDQVYTCLRFLEEAEKRYLAAGRYTDLINRLLYNGESLDSLLALGLLSEEPPSAQLDFGLAEWSQRDPYTYGIGEFNGNAHNLHRAFPDSNSHDLGRVDAPFPTRPANPYTAVWPMSHVDNWSYMRQNHPQ</sequence>
<dbReference type="InterPro" id="IPR050987">
    <property type="entry name" value="AtrR-like"/>
</dbReference>
<dbReference type="PANTHER" id="PTHR46910:SF3">
    <property type="entry name" value="HALOTOLERANCE PROTEIN 9-RELATED"/>
    <property type="match status" value="1"/>
</dbReference>
<keyword evidence="2" id="KW-0479">Metal-binding</keyword>
<dbReference type="PANTHER" id="PTHR46910">
    <property type="entry name" value="TRANSCRIPTION FACTOR PDR1"/>
    <property type="match status" value="1"/>
</dbReference>
<keyword evidence="3" id="KW-0238">DNA-binding</keyword>
<dbReference type="GO" id="GO:0005634">
    <property type="term" value="C:nucleus"/>
    <property type="evidence" value="ECO:0007669"/>
    <property type="project" value="UniProtKB-SubCell"/>
</dbReference>
<dbReference type="GO" id="GO:0003677">
    <property type="term" value="F:DNA binding"/>
    <property type="evidence" value="ECO:0007669"/>
    <property type="project" value="UniProtKB-KW"/>
</dbReference>
<dbReference type="GO" id="GO:0006351">
    <property type="term" value="P:DNA-templated transcription"/>
    <property type="evidence" value="ECO:0007669"/>
    <property type="project" value="InterPro"/>
</dbReference>
<dbReference type="AlphaFoldDB" id="A0AAD7IRF7"/>
<dbReference type="Pfam" id="PF04082">
    <property type="entry name" value="Fungal_trans"/>
    <property type="match status" value="1"/>
</dbReference>
<protein>
    <submittedName>
        <fullName evidence="6">Fungal-specific transcription factor domain-containing protein</fullName>
    </submittedName>
</protein>
<evidence type="ECO:0000256" key="1">
    <source>
        <dbReference type="ARBA" id="ARBA00004123"/>
    </source>
</evidence>
<feature type="domain" description="Xylanolytic transcriptional activator regulatory" evidence="5">
    <location>
        <begin position="250"/>
        <end position="321"/>
    </location>
</feature>
<evidence type="ECO:0000256" key="2">
    <source>
        <dbReference type="ARBA" id="ARBA00022723"/>
    </source>
</evidence>
<name>A0AAD7IRF7_9AGAR</name>
<dbReference type="Proteomes" id="UP001215598">
    <property type="component" value="Unassembled WGS sequence"/>
</dbReference>
<comment type="caution">
    <text evidence="6">The sequence shown here is derived from an EMBL/GenBank/DDBJ whole genome shotgun (WGS) entry which is preliminary data.</text>
</comment>